<evidence type="ECO:0000259" key="5">
    <source>
        <dbReference type="PROSITE" id="PS51194"/>
    </source>
</evidence>
<dbReference type="PANTHER" id="PTHR45623">
    <property type="entry name" value="CHROMODOMAIN-HELICASE-DNA-BINDING PROTEIN 3-RELATED-RELATED"/>
    <property type="match status" value="1"/>
</dbReference>
<feature type="region of interest" description="Disordered" evidence="4">
    <location>
        <begin position="487"/>
        <end position="514"/>
    </location>
</feature>
<feature type="region of interest" description="Disordered" evidence="4">
    <location>
        <begin position="766"/>
        <end position="878"/>
    </location>
</feature>
<feature type="compositionally biased region" description="Polar residues" evidence="4">
    <location>
        <begin position="826"/>
        <end position="843"/>
    </location>
</feature>
<dbReference type="InterPro" id="IPR001650">
    <property type="entry name" value="Helicase_C-like"/>
</dbReference>
<evidence type="ECO:0000256" key="1">
    <source>
        <dbReference type="ARBA" id="ARBA00022801"/>
    </source>
</evidence>
<dbReference type="CDD" id="cd18793">
    <property type="entry name" value="SF2_C_SNF"/>
    <property type="match status" value="1"/>
</dbReference>
<evidence type="ECO:0000256" key="2">
    <source>
        <dbReference type="ARBA" id="ARBA00023242"/>
    </source>
</evidence>
<keyword evidence="3" id="KW-0175">Coiled coil</keyword>
<dbReference type="GO" id="GO:0003677">
    <property type="term" value="F:DNA binding"/>
    <property type="evidence" value="ECO:0007669"/>
    <property type="project" value="TreeGrafter"/>
</dbReference>
<dbReference type="GO" id="GO:0005634">
    <property type="term" value="C:nucleus"/>
    <property type="evidence" value="ECO:0007669"/>
    <property type="project" value="TreeGrafter"/>
</dbReference>
<evidence type="ECO:0000256" key="4">
    <source>
        <dbReference type="SAM" id="MobiDB-lite"/>
    </source>
</evidence>
<dbReference type="SUPFAM" id="SSF52540">
    <property type="entry name" value="P-loop containing nucleoside triphosphate hydrolases"/>
    <property type="match status" value="1"/>
</dbReference>
<keyword evidence="1" id="KW-0378">Hydrolase</keyword>
<organism evidence="6 7">
    <name type="scientific">Cutaneotrichosporon oleaginosum</name>
    <dbReference type="NCBI Taxonomy" id="879819"/>
    <lineage>
        <taxon>Eukaryota</taxon>
        <taxon>Fungi</taxon>
        <taxon>Dikarya</taxon>
        <taxon>Basidiomycota</taxon>
        <taxon>Agaricomycotina</taxon>
        <taxon>Tremellomycetes</taxon>
        <taxon>Trichosporonales</taxon>
        <taxon>Trichosporonaceae</taxon>
        <taxon>Cutaneotrichosporon</taxon>
    </lineage>
</organism>
<dbReference type="GO" id="GO:0003682">
    <property type="term" value="F:chromatin binding"/>
    <property type="evidence" value="ECO:0007669"/>
    <property type="project" value="TreeGrafter"/>
</dbReference>
<dbReference type="PROSITE" id="PS51194">
    <property type="entry name" value="HELICASE_CTER"/>
    <property type="match status" value="1"/>
</dbReference>
<dbReference type="SMART" id="SM00490">
    <property type="entry name" value="HELICc"/>
    <property type="match status" value="1"/>
</dbReference>
<dbReference type="OrthoDB" id="448448at2759"/>
<feature type="coiled-coil region" evidence="3">
    <location>
        <begin position="237"/>
        <end position="264"/>
    </location>
</feature>
<dbReference type="GO" id="GO:0016887">
    <property type="term" value="F:ATP hydrolysis activity"/>
    <property type="evidence" value="ECO:0007669"/>
    <property type="project" value="TreeGrafter"/>
</dbReference>
<feature type="coiled-coil region" evidence="3">
    <location>
        <begin position="1154"/>
        <end position="1181"/>
    </location>
</feature>
<dbReference type="Gene3D" id="3.40.50.300">
    <property type="entry name" value="P-loop containing nucleotide triphosphate hydrolases"/>
    <property type="match status" value="1"/>
</dbReference>
<evidence type="ECO:0000313" key="6">
    <source>
        <dbReference type="EMBL" id="KLT44493.1"/>
    </source>
</evidence>
<gene>
    <name evidence="6" type="ORF">CC85DRAFT_256762</name>
</gene>
<dbReference type="InterPro" id="IPR027417">
    <property type="entry name" value="P-loop_NTPase"/>
</dbReference>
<dbReference type="Proteomes" id="UP000053611">
    <property type="component" value="Unassembled WGS sequence"/>
</dbReference>
<dbReference type="RefSeq" id="XP_018280984.1">
    <property type="nucleotide sequence ID" value="XM_018420720.1"/>
</dbReference>
<reference evidence="6 7" key="1">
    <citation type="submission" date="2015-03" db="EMBL/GenBank/DDBJ databases">
        <title>Genomics and transcriptomics of the oil-accumulating basidiomycete yeast T. oleaginosus allow insights into substrate utilization and the diverse evolutionary trajectories of mating systems in fungi.</title>
        <authorList>
            <consortium name="DOE Joint Genome Institute"/>
            <person name="Kourist R."/>
            <person name="Kracht O."/>
            <person name="Bracharz F."/>
            <person name="Lipzen A."/>
            <person name="Nolan M."/>
            <person name="Ohm R."/>
            <person name="Grigoriev I."/>
            <person name="Sun S."/>
            <person name="Heitman J."/>
            <person name="Bruck T."/>
            <person name="Nowrousian M."/>
        </authorList>
    </citation>
    <scope>NUCLEOTIDE SEQUENCE [LARGE SCALE GENOMIC DNA]</scope>
    <source>
        <strain evidence="6 7">IBC0246</strain>
    </source>
</reference>
<dbReference type="GO" id="GO:0042393">
    <property type="term" value="F:histone binding"/>
    <property type="evidence" value="ECO:0007669"/>
    <property type="project" value="TreeGrafter"/>
</dbReference>
<dbReference type="EMBL" id="KQ087186">
    <property type="protein sequence ID" value="KLT44493.1"/>
    <property type="molecule type" value="Genomic_DNA"/>
</dbReference>
<feature type="compositionally biased region" description="Acidic residues" evidence="4">
    <location>
        <begin position="372"/>
        <end position="393"/>
    </location>
</feature>
<feature type="compositionally biased region" description="Low complexity" evidence="4">
    <location>
        <begin position="793"/>
        <end position="804"/>
    </location>
</feature>
<dbReference type="STRING" id="879819.A0A0J0XTT9"/>
<keyword evidence="2" id="KW-0539">Nucleus</keyword>
<evidence type="ECO:0000256" key="3">
    <source>
        <dbReference type="SAM" id="Coils"/>
    </source>
</evidence>
<feature type="domain" description="Helicase C-terminal" evidence="5">
    <location>
        <begin position="51"/>
        <end position="197"/>
    </location>
</feature>
<dbReference type="GeneID" id="28981323"/>
<feature type="region of interest" description="Disordered" evidence="4">
    <location>
        <begin position="988"/>
        <end position="1027"/>
    </location>
</feature>
<feature type="region of interest" description="Disordered" evidence="4">
    <location>
        <begin position="348"/>
        <end position="405"/>
    </location>
</feature>
<dbReference type="GO" id="GO:0000785">
    <property type="term" value="C:chromatin"/>
    <property type="evidence" value="ECO:0007669"/>
    <property type="project" value="TreeGrafter"/>
</dbReference>
<dbReference type="InterPro" id="IPR049730">
    <property type="entry name" value="SNF2/RAD54-like_C"/>
</dbReference>
<dbReference type="PANTHER" id="PTHR45623:SF17">
    <property type="entry name" value="CHROMODOMAIN-HELICASE-DNA-BINDING PROTEIN 3-RELATED"/>
    <property type="match status" value="1"/>
</dbReference>
<proteinExistence type="predicted"/>
<evidence type="ECO:0000313" key="7">
    <source>
        <dbReference type="Proteomes" id="UP000053611"/>
    </source>
</evidence>
<protein>
    <recommendedName>
        <fullName evidence="5">Helicase C-terminal domain-containing protein</fullName>
    </recommendedName>
</protein>
<dbReference type="GO" id="GO:0140658">
    <property type="term" value="F:ATP-dependent chromatin remodeler activity"/>
    <property type="evidence" value="ECO:0007669"/>
    <property type="project" value="TreeGrafter"/>
</dbReference>
<accession>A0A0J0XTT9</accession>
<keyword evidence="7" id="KW-1185">Reference proteome</keyword>
<dbReference type="AlphaFoldDB" id="A0A0J0XTT9"/>
<name>A0A0J0XTT9_9TREE</name>
<dbReference type="Pfam" id="PF00271">
    <property type="entry name" value="Helicase_C"/>
    <property type="match status" value="1"/>
</dbReference>
<sequence>MSRLSSATNILMEMRKLFQHPYLVAPEMDNPELSQEEQHKQLIDASGKLLFLKQLLPRLKERGHRVLLFSQFKIALNLIEDFLCGEGYKYLRLDGDVNQLHRQKDMDKFNAPNSDYFIFLLTTRAGGVGINLASADTVIVHDPDFNPHQDLQAISRAHRFGQTKRVLVFKLMMENSAEVRIINSGKKKLVLDHLVVQQLGKDREEGEYENLILYGAEDITKIDEDASDMRVWTSKMIDDLIDDAEKEAEEAAKAQEEADAAKAVPVAADEASKARGFSFAKIWETKAKEVAAPVLDEPEEEPDFDEHGWLQFLQQVEATEAAQREQARAVAGRLRALKKIKYNLERTDFGDTSPEKQKKKGKGKEKMQTAVDDTDGDDDFVPLPELSDEDDMDTPGGPTDLEDLSNDQRRIIGGIAAGQRKLTKHERALLRKWHSLDEKRRAEASASASVPAAESMPVNIPLTNVSSATVSQAEHTSQQVLTPHLSASLRHGAPPPAAGPGPATAEQRALTSARPSQSPLVAAAIAGELIGRVANGEVLTMTVPPSHGEQVSSSDLVRWPSIRMMAEPKHSELIASGRALLIALYRALQATDNPVGYSADWGELVKVNTLTATRKDHYVRLARVADQHRATTQNNKDRSFSAIDAVGTAFYFIDALAPINPPPPRPPPVAQTMHPLTIHHRPGPAGTLASSSDSIAPAPFATHFSSHGPHLSTSAWAPAGYYSSAIPRPPPSMPPYHSLPQQHMSLHVQHPGTGSVPHYNAQRAPVAPIRPAPPQSQAVYYHQPPESRQTREQPLSSQLPQSSSARWADQPHPSIQSHQPAPANAHLSQTQRQDVLGPSSVQASAAPARPVDLRQPRPQDLPQPSSVQTPAAPPLHGTSKHAIIHLSGGPVKDSGAQPVVLSAMQLGDSSRFDPQFLGAQSEEADHGCYWCQQDHLLRDCPALLSLEDIGIYRRNIEASDESIDAKERGLRALARMEVARRERDAIYSRRSRKRASDHDGTANDPIEIDLEASRSPSPDTGPASKRARVEPTFQGCRVCNGEVAHALAACPVVLAGADSIKRALGNFDPGSPTHDMLLKFLRAAEIGVPAGALEPCAYCNTSCGMTVRQCAEVRGKRKDLKHKIRHIDEHVLPSTEEQLRVLRSRRLTTADWELPSLERQIADTEKEVHRLERVLARLYEAYSQWPNLKRPSDGKGALGSPDGVQKTS</sequence>